<proteinExistence type="predicted"/>
<sequence>MTETETKPVAQSCADPTHHERPGRGVVLFGMDACSGRGQQEKELGVRCRAAASGPWLPGAADGFESILSPCYLVQRHQTTRNRNTNADMSIELHVMTCLSCGEDILLARQRGRVMDSDDEGEVGEHEVVVVVSGLVFCDECVKGDSECEWDAAGGGTTRVHDYWGKRHRVGAGDTGDGDGYLDVGRVGELAGCVEAR</sequence>
<evidence type="ECO:0000256" key="1">
    <source>
        <dbReference type="SAM" id="MobiDB-lite"/>
    </source>
</evidence>
<gene>
    <name evidence="2" type="ORF">PPNO1_LOCUS6752</name>
</gene>
<organism evidence="2 3">
    <name type="scientific">Parascedosporium putredinis</name>
    <dbReference type="NCBI Taxonomy" id="1442378"/>
    <lineage>
        <taxon>Eukaryota</taxon>
        <taxon>Fungi</taxon>
        <taxon>Dikarya</taxon>
        <taxon>Ascomycota</taxon>
        <taxon>Pezizomycotina</taxon>
        <taxon>Sordariomycetes</taxon>
        <taxon>Hypocreomycetidae</taxon>
        <taxon>Microascales</taxon>
        <taxon>Microascaceae</taxon>
        <taxon>Parascedosporium</taxon>
    </lineage>
</organism>
<reference evidence="2" key="1">
    <citation type="submission" date="2022-11" db="EMBL/GenBank/DDBJ databases">
        <authorList>
            <person name="Scott C."/>
            <person name="Bruce N."/>
        </authorList>
    </citation>
    <scope>NUCLEOTIDE SEQUENCE</scope>
</reference>
<dbReference type="InterPro" id="IPR018247">
    <property type="entry name" value="EF_Hand_1_Ca_BS"/>
</dbReference>
<dbReference type="Proteomes" id="UP000838763">
    <property type="component" value="Unassembled WGS sequence"/>
</dbReference>
<feature type="region of interest" description="Disordered" evidence="1">
    <location>
        <begin position="1"/>
        <end position="21"/>
    </location>
</feature>
<comment type="caution">
    <text evidence="2">The sequence shown here is derived from an EMBL/GenBank/DDBJ whole genome shotgun (WGS) entry which is preliminary data.</text>
</comment>
<dbReference type="PROSITE" id="PS00018">
    <property type="entry name" value="EF_HAND_1"/>
    <property type="match status" value="1"/>
</dbReference>
<evidence type="ECO:0000313" key="2">
    <source>
        <dbReference type="EMBL" id="CAI4217134.1"/>
    </source>
</evidence>
<name>A0A9P1MBC3_9PEZI</name>
<accession>A0A9P1MBC3</accession>
<protein>
    <submittedName>
        <fullName evidence="2">Uncharacterized protein</fullName>
    </submittedName>
</protein>
<dbReference type="EMBL" id="CALLCH030000016">
    <property type="protein sequence ID" value="CAI4217134.1"/>
    <property type="molecule type" value="Genomic_DNA"/>
</dbReference>
<keyword evidence="3" id="KW-1185">Reference proteome</keyword>
<evidence type="ECO:0000313" key="3">
    <source>
        <dbReference type="Proteomes" id="UP000838763"/>
    </source>
</evidence>
<dbReference type="AlphaFoldDB" id="A0A9P1MBC3"/>